<protein>
    <submittedName>
        <fullName evidence="1">Uncharacterized protein</fullName>
    </submittedName>
</protein>
<proteinExistence type="predicted"/>
<dbReference type="Proteomes" id="UP000507954">
    <property type="component" value="Unassembled WGS sequence"/>
</dbReference>
<dbReference type="AlphaFoldDB" id="A0A508X2C2"/>
<gene>
    <name evidence="1" type="ORF">EMEDMD4_530131</name>
</gene>
<dbReference type="EMBL" id="CABFNB010000121">
    <property type="protein sequence ID" value="VTZ63924.1"/>
    <property type="molecule type" value="Genomic_DNA"/>
</dbReference>
<sequence>MRAIMKTIRHRLSSIIEYGRCALKRDEEKRVRFSARIPLYLIGINHVYVFRSIQPENIVI</sequence>
<reference evidence="1" key="1">
    <citation type="submission" date="2019-06" db="EMBL/GenBank/DDBJ databases">
        <authorList>
            <person name="Le Quere A."/>
            <person name="Colella S."/>
        </authorList>
    </citation>
    <scope>NUCLEOTIDE SEQUENCE</scope>
    <source>
        <strain evidence="1">EmedicaeMD41</strain>
    </source>
</reference>
<organism evidence="1">
    <name type="scientific">Sinorhizobium medicae</name>
    <dbReference type="NCBI Taxonomy" id="110321"/>
    <lineage>
        <taxon>Bacteria</taxon>
        <taxon>Pseudomonadati</taxon>
        <taxon>Pseudomonadota</taxon>
        <taxon>Alphaproteobacteria</taxon>
        <taxon>Hyphomicrobiales</taxon>
        <taxon>Rhizobiaceae</taxon>
        <taxon>Sinorhizobium/Ensifer group</taxon>
        <taxon>Sinorhizobium</taxon>
    </lineage>
</organism>
<accession>A0A508X2C2</accession>
<evidence type="ECO:0000313" key="1">
    <source>
        <dbReference type="EMBL" id="VTZ63924.1"/>
    </source>
</evidence>
<name>A0A508X2C2_9HYPH</name>